<keyword evidence="3" id="KW-1185">Reference proteome</keyword>
<dbReference type="AlphaFoldDB" id="A0A4R1RTF8"/>
<comment type="caution">
    <text evidence="2">The sequence shown here is derived from an EMBL/GenBank/DDBJ whole genome shotgun (WGS) entry which is preliminary data.</text>
</comment>
<dbReference type="RefSeq" id="WP_165907951.1">
    <property type="nucleotide sequence ID" value="NZ_SLUN01000012.1"/>
</dbReference>
<proteinExistence type="predicted"/>
<dbReference type="SMART" id="SM01120">
    <property type="entry name" value="Dak2"/>
    <property type="match status" value="1"/>
</dbReference>
<dbReference type="GO" id="GO:0004371">
    <property type="term" value="F:glycerone kinase activity"/>
    <property type="evidence" value="ECO:0007669"/>
    <property type="project" value="InterPro"/>
</dbReference>
<evidence type="ECO:0000313" key="2">
    <source>
        <dbReference type="EMBL" id="TCL69350.1"/>
    </source>
</evidence>
<dbReference type="GO" id="GO:0006071">
    <property type="term" value="P:glycerol metabolic process"/>
    <property type="evidence" value="ECO:0007669"/>
    <property type="project" value="InterPro"/>
</dbReference>
<dbReference type="InterPro" id="IPR004007">
    <property type="entry name" value="DhaL_dom"/>
</dbReference>
<dbReference type="InterPro" id="IPR036117">
    <property type="entry name" value="DhaL_dom_sf"/>
</dbReference>
<dbReference type="InterPro" id="IPR050270">
    <property type="entry name" value="DegV_domain_contain"/>
</dbReference>
<dbReference type="Pfam" id="PF02734">
    <property type="entry name" value="Dak2"/>
    <property type="match status" value="1"/>
</dbReference>
<dbReference type="SMART" id="SM01121">
    <property type="entry name" value="Dak1_2"/>
    <property type="match status" value="1"/>
</dbReference>
<feature type="domain" description="DhaL" evidence="1">
    <location>
        <begin position="9"/>
        <end position="202"/>
    </location>
</feature>
<dbReference type="Pfam" id="PF13684">
    <property type="entry name" value="FakA-like_C"/>
    <property type="match status" value="1"/>
</dbReference>
<organism evidence="2 3">
    <name type="scientific">Hydrogenispora ethanolica</name>
    <dbReference type="NCBI Taxonomy" id="1082276"/>
    <lineage>
        <taxon>Bacteria</taxon>
        <taxon>Bacillati</taxon>
        <taxon>Bacillota</taxon>
        <taxon>Hydrogenispora</taxon>
    </lineage>
</organism>
<dbReference type="EMBL" id="SLUN01000012">
    <property type="protein sequence ID" value="TCL69350.1"/>
    <property type="molecule type" value="Genomic_DNA"/>
</dbReference>
<dbReference type="PANTHER" id="PTHR33434:SF4">
    <property type="entry name" value="PHOSPHATASE PROTEIN"/>
    <property type="match status" value="1"/>
</dbReference>
<dbReference type="Gene3D" id="1.25.40.340">
    <property type="match status" value="1"/>
</dbReference>
<dbReference type="Pfam" id="PF21645">
    <property type="entry name" value="FakA-like_M"/>
    <property type="match status" value="1"/>
</dbReference>
<sequence length="546" mass="59829">MLQEAIDSIQIKQLIASGTTSLYNHKAEVDALNVFPVPDGDTGTNMYLTFQSALRELNNNQSLRVIDLLESAAYGALMGARGNSGVIVSQFFRGFVKALPKDLEKLTKYELALGIQGAYTLSYQAVRQPVEGTILTVIREMAKFAEENVVRDIPLSQFMMEIYQHARKILARTPEMLPVLKQAGVVDAGGQGLVWFTEGIARQMNGESFPEFPQEVLSTSDHVKSVSSYTANELLPDSEINFQYCTEFILKGKELDLEHIKNSLSPHGDCLLVVGDENTVKIHIHTNNPGLILDFAVRFGEMFEIQIHNMIEQSQQRLAKQIAEQGNGRIGIIAVAAGDGLEKIFRSLGVQGIVNGGQTMNPSIEDLAKAVSSLNASEVIILPNNSNIVMTASHVQDLVNNKKVRVVPTQSIPEGLAAMLSFSDDKSLDENVESMTEKGRSLITGEVTYAVRNTTIANLEIRQGDTIGLVNGNVVFSGNTPEEVVAATLKQIPNSNSGLISIYYGAEVTAATAQNLLNHLEESYPQAEIELYYGGQPLYYYFFSVE</sequence>
<dbReference type="Proteomes" id="UP000295008">
    <property type="component" value="Unassembled WGS sequence"/>
</dbReference>
<dbReference type="InterPro" id="IPR019986">
    <property type="entry name" value="YloV-like"/>
</dbReference>
<dbReference type="PROSITE" id="PS51480">
    <property type="entry name" value="DHAL"/>
    <property type="match status" value="1"/>
</dbReference>
<dbReference type="InterPro" id="IPR033470">
    <property type="entry name" value="FakA-like_C"/>
</dbReference>
<gene>
    <name evidence="2" type="ORF">EDC14_101247</name>
</gene>
<dbReference type="PANTHER" id="PTHR33434">
    <property type="entry name" value="DEGV DOMAIN-CONTAINING PROTEIN DR_1986-RELATED"/>
    <property type="match status" value="1"/>
</dbReference>
<evidence type="ECO:0000313" key="3">
    <source>
        <dbReference type="Proteomes" id="UP000295008"/>
    </source>
</evidence>
<evidence type="ECO:0000259" key="1">
    <source>
        <dbReference type="PROSITE" id="PS51480"/>
    </source>
</evidence>
<name>A0A4R1RTF8_HYDET</name>
<protein>
    <recommendedName>
        <fullName evidence="1">DhaL domain-containing protein</fullName>
    </recommendedName>
</protein>
<dbReference type="InterPro" id="IPR048394">
    <property type="entry name" value="FakA-like_M"/>
</dbReference>
<accession>A0A4R1RTF8</accession>
<dbReference type="NCBIfam" id="TIGR03599">
    <property type="entry name" value="YloV"/>
    <property type="match status" value="1"/>
</dbReference>
<reference evidence="2 3" key="1">
    <citation type="submission" date="2019-03" db="EMBL/GenBank/DDBJ databases">
        <title>Genomic Encyclopedia of Type Strains, Phase IV (KMG-IV): sequencing the most valuable type-strain genomes for metagenomic binning, comparative biology and taxonomic classification.</title>
        <authorList>
            <person name="Goeker M."/>
        </authorList>
    </citation>
    <scope>NUCLEOTIDE SEQUENCE [LARGE SCALE GENOMIC DNA]</scope>
    <source>
        <strain evidence="2 3">LX-B</strain>
    </source>
</reference>
<dbReference type="SUPFAM" id="SSF101473">
    <property type="entry name" value="DhaL-like"/>
    <property type="match status" value="1"/>
</dbReference>